<dbReference type="GO" id="GO:0000976">
    <property type="term" value="F:transcription cis-regulatory region binding"/>
    <property type="evidence" value="ECO:0007669"/>
    <property type="project" value="TreeGrafter"/>
</dbReference>
<dbReference type="PROSITE" id="PS50977">
    <property type="entry name" value="HTH_TETR_2"/>
    <property type="match status" value="1"/>
</dbReference>
<protein>
    <submittedName>
        <fullName evidence="7">TetR family transcriptional regulator</fullName>
    </submittedName>
</protein>
<dbReference type="Gene3D" id="1.10.357.10">
    <property type="entry name" value="Tetracycline Repressor, domain 2"/>
    <property type="match status" value="1"/>
</dbReference>
<dbReference type="RefSeq" id="WP_098406068.1">
    <property type="nucleotide sequence ID" value="NZ_PDJE01000001.1"/>
</dbReference>
<organism evidence="7 8">
    <name type="scientific">Paramicrobacterium agarici</name>
    <dbReference type="NCBI Taxonomy" id="630514"/>
    <lineage>
        <taxon>Bacteria</taxon>
        <taxon>Bacillati</taxon>
        <taxon>Actinomycetota</taxon>
        <taxon>Actinomycetes</taxon>
        <taxon>Micrococcales</taxon>
        <taxon>Microbacteriaceae</taxon>
        <taxon>Paramicrobacterium</taxon>
    </lineage>
</organism>
<dbReference type="Pfam" id="PF13977">
    <property type="entry name" value="TetR_C_6"/>
    <property type="match status" value="1"/>
</dbReference>
<dbReference type="Pfam" id="PF00440">
    <property type="entry name" value="TetR_N"/>
    <property type="match status" value="1"/>
</dbReference>
<evidence type="ECO:0000256" key="2">
    <source>
        <dbReference type="ARBA" id="ARBA00023015"/>
    </source>
</evidence>
<dbReference type="PANTHER" id="PTHR30055:SF234">
    <property type="entry name" value="HTH-TYPE TRANSCRIPTIONAL REGULATOR BETI"/>
    <property type="match status" value="1"/>
</dbReference>
<evidence type="ECO:0000256" key="5">
    <source>
        <dbReference type="PROSITE-ProRule" id="PRU00335"/>
    </source>
</evidence>
<dbReference type="PANTHER" id="PTHR30055">
    <property type="entry name" value="HTH-TYPE TRANSCRIPTIONAL REGULATOR RUTR"/>
    <property type="match status" value="1"/>
</dbReference>
<reference evidence="7 8" key="1">
    <citation type="submission" date="2017-10" db="EMBL/GenBank/DDBJ databases">
        <title>Sequencing the genomes of 1000 actinobacteria strains.</title>
        <authorList>
            <person name="Klenk H.-P."/>
        </authorList>
    </citation>
    <scope>NUCLEOTIDE SEQUENCE [LARGE SCALE GENOMIC DNA]</scope>
    <source>
        <strain evidence="7 8">DSM 21798</strain>
    </source>
</reference>
<proteinExistence type="predicted"/>
<evidence type="ECO:0000256" key="3">
    <source>
        <dbReference type="ARBA" id="ARBA00023125"/>
    </source>
</evidence>
<keyword evidence="2" id="KW-0805">Transcription regulation</keyword>
<evidence type="ECO:0000256" key="4">
    <source>
        <dbReference type="ARBA" id="ARBA00023163"/>
    </source>
</evidence>
<feature type="DNA-binding region" description="H-T-H motif" evidence="5">
    <location>
        <begin position="31"/>
        <end position="50"/>
    </location>
</feature>
<evidence type="ECO:0000256" key="1">
    <source>
        <dbReference type="ARBA" id="ARBA00022491"/>
    </source>
</evidence>
<dbReference type="Proteomes" id="UP000221369">
    <property type="component" value="Unassembled WGS sequence"/>
</dbReference>
<dbReference type="EMBL" id="PDJE01000001">
    <property type="protein sequence ID" value="PFG29501.1"/>
    <property type="molecule type" value="Genomic_DNA"/>
</dbReference>
<keyword evidence="1" id="KW-0678">Repressor</keyword>
<dbReference type="SUPFAM" id="SSF46689">
    <property type="entry name" value="Homeodomain-like"/>
    <property type="match status" value="1"/>
</dbReference>
<evidence type="ECO:0000313" key="7">
    <source>
        <dbReference type="EMBL" id="PFG29501.1"/>
    </source>
</evidence>
<keyword evidence="8" id="KW-1185">Reference proteome</keyword>
<dbReference type="InterPro" id="IPR050109">
    <property type="entry name" value="HTH-type_TetR-like_transc_reg"/>
</dbReference>
<dbReference type="GO" id="GO:0003700">
    <property type="term" value="F:DNA-binding transcription factor activity"/>
    <property type="evidence" value="ECO:0007669"/>
    <property type="project" value="TreeGrafter"/>
</dbReference>
<dbReference type="SUPFAM" id="SSF48498">
    <property type="entry name" value="Tetracyclin repressor-like, C-terminal domain"/>
    <property type="match status" value="1"/>
</dbReference>
<dbReference type="InterPro" id="IPR039538">
    <property type="entry name" value="BetI_C"/>
</dbReference>
<dbReference type="InterPro" id="IPR036271">
    <property type="entry name" value="Tet_transcr_reg_TetR-rel_C_sf"/>
</dbReference>
<accession>A0A2A9DT06</accession>
<dbReference type="AlphaFoldDB" id="A0A2A9DT06"/>
<keyword evidence="4" id="KW-0804">Transcription</keyword>
<feature type="domain" description="HTH tetR-type" evidence="6">
    <location>
        <begin position="8"/>
        <end position="68"/>
    </location>
</feature>
<keyword evidence="3 5" id="KW-0238">DNA-binding</keyword>
<sequence>MPKIVDASARRDAIAEAVLAVIAHGGLRAATLASIASESGLAVGSVRHYFAGHNELLRFAAETLVDRTTARLESHLGALGTADSAEARTTAAVDMLCEVLPLDETRETEAVVWLEFAVAARTRADTAHPIGLLHDGLRTLVGRMITSGLQSGRLRHDLDANVEIARLHALVDGLLLHGVLASDPDFSVLSRRIVETHLRGLVAQ</sequence>
<name>A0A2A9DT06_9MICO</name>
<comment type="caution">
    <text evidence="7">The sequence shown here is derived from an EMBL/GenBank/DDBJ whole genome shotgun (WGS) entry which is preliminary data.</text>
</comment>
<dbReference type="InterPro" id="IPR009057">
    <property type="entry name" value="Homeodomain-like_sf"/>
</dbReference>
<evidence type="ECO:0000259" key="6">
    <source>
        <dbReference type="PROSITE" id="PS50977"/>
    </source>
</evidence>
<evidence type="ECO:0000313" key="8">
    <source>
        <dbReference type="Proteomes" id="UP000221369"/>
    </source>
</evidence>
<gene>
    <name evidence="7" type="ORF">ATJ78_0407</name>
</gene>
<dbReference type="InterPro" id="IPR001647">
    <property type="entry name" value="HTH_TetR"/>
</dbReference>